<reference evidence="11 12" key="1">
    <citation type="submission" date="2019-02" db="EMBL/GenBank/DDBJ databases">
        <title>Deep-cultivation of Planctomycetes and their phenomic and genomic characterization uncovers novel biology.</title>
        <authorList>
            <person name="Wiegand S."/>
            <person name="Jogler M."/>
            <person name="Boedeker C."/>
            <person name="Pinto D."/>
            <person name="Vollmers J."/>
            <person name="Rivas-Marin E."/>
            <person name="Kohn T."/>
            <person name="Peeters S.H."/>
            <person name="Heuer A."/>
            <person name="Rast P."/>
            <person name="Oberbeckmann S."/>
            <person name="Bunk B."/>
            <person name="Jeske O."/>
            <person name="Meyerdierks A."/>
            <person name="Storesund J.E."/>
            <person name="Kallscheuer N."/>
            <person name="Luecker S."/>
            <person name="Lage O.M."/>
            <person name="Pohl T."/>
            <person name="Merkel B.J."/>
            <person name="Hornburger P."/>
            <person name="Mueller R.-W."/>
            <person name="Bruemmer F."/>
            <person name="Labrenz M."/>
            <person name="Spormann A.M."/>
            <person name="Op Den Camp H."/>
            <person name="Overmann J."/>
            <person name="Amann R."/>
            <person name="Jetten M.S.M."/>
            <person name="Mascher T."/>
            <person name="Medema M.H."/>
            <person name="Devos D.P."/>
            <person name="Kaster A.-K."/>
            <person name="Ovreas L."/>
            <person name="Rohde M."/>
            <person name="Galperin M.Y."/>
            <person name="Jogler C."/>
        </authorList>
    </citation>
    <scope>NUCLEOTIDE SEQUENCE [LARGE SCALE GENOMIC DNA]</scope>
    <source>
        <strain evidence="11 12">KOR34</strain>
    </source>
</reference>
<feature type="domain" description="ABC transmembrane type-2" evidence="10">
    <location>
        <begin position="71"/>
        <end position="291"/>
    </location>
</feature>
<dbReference type="PROSITE" id="PS51012">
    <property type="entry name" value="ABC_TM2"/>
    <property type="match status" value="1"/>
</dbReference>
<dbReference type="Pfam" id="PF01061">
    <property type="entry name" value="ABC2_membrane"/>
    <property type="match status" value="1"/>
</dbReference>
<feature type="transmembrane region" description="Helical" evidence="9">
    <location>
        <begin position="267"/>
        <end position="288"/>
    </location>
</feature>
<comment type="similarity">
    <text evidence="2 9">Belongs to the ABC-2 integral membrane protein family.</text>
</comment>
<dbReference type="AlphaFoldDB" id="A0A5C5V5G3"/>
<evidence type="ECO:0000256" key="9">
    <source>
        <dbReference type="RuleBase" id="RU361157"/>
    </source>
</evidence>
<evidence type="ECO:0000313" key="12">
    <source>
        <dbReference type="Proteomes" id="UP000316714"/>
    </source>
</evidence>
<keyword evidence="7 9" id="KW-1133">Transmembrane helix</keyword>
<keyword evidence="8 9" id="KW-0472">Membrane</keyword>
<proteinExistence type="inferred from homology"/>
<sequence>MSTDVLAAATDLESEPPAPAGDLVAVSEFVTVIERRSGWRLLDWKELHAYRDLFRFLVWRQVKVRYAQSAIGIGWAIIQPVFSMLLFTVVFGKLAKVSSDGVPYALFSFAALVPWTYFSNALTDGVNSLVSEANMLRKVYFPRILMPLSAVAAKLVDFTIAMVCLALLMAAFQHLPPWQCVFVPLLVVLMVVTAAAVSIWLTALAIQYRDIKHAMTFVVQLAMYASPVVYPTSLIPDQYRLLYAINPMVGVIEGFRAGLLGTQPMPWSLIAIGAAVASALLLTGLAYFRSKERVFADVA</sequence>
<feature type="transmembrane region" description="Helical" evidence="9">
    <location>
        <begin position="70"/>
        <end position="92"/>
    </location>
</feature>
<name>A0A5C5V5G3_9BACT</name>
<evidence type="ECO:0000256" key="1">
    <source>
        <dbReference type="ARBA" id="ARBA00004429"/>
    </source>
</evidence>
<evidence type="ECO:0000256" key="7">
    <source>
        <dbReference type="ARBA" id="ARBA00022989"/>
    </source>
</evidence>
<dbReference type="PANTHER" id="PTHR30413:SF8">
    <property type="entry name" value="TRANSPORT PERMEASE PROTEIN"/>
    <property type="match status" value="1"/>
</dbReference>
<evidence type="ECO:0000259" key="10">
    <source>
        <dbReference type="PROSITE" id="PS51012"/>
    </source>
</evidence>
<dbReference type="PANTHER" id="PTHR30413">
    <property type="entry name" value="INNER MEMBRANE TRANSPORT PERMEASE"/>
    <property type="match status" value="1"/>
</dbReference>
<comment type="subcellular location">
    <subcellularLocation>
        <location evidence="1">Cell inner membrane</location>
        <topology evidence="1">Multi-pass membrane protein</topology>
    </subcellularLocation>
    <subcellularLocation>
        <location evidence="9">Cell membrane</location>
        <topology evidence="9">Multi-pass membrane protein</topology>
    </subcellularLocation>
</comment>
<keyword evidence="12" id="KW-1185">Reference proteome</keyword>
<keyword evidence="6 9" id="KW-0812">Transmembrane</keyword>
<dbReference type="OrthoDB" id="9786910at2"/>
<evidence type="ECO:0000256" key="5">
    <source>
        <dbReference type="ARBA" id="ARBA00022519"/>
    </source>
</evidence>
<organism evidence="11 12">
    <name type="scientific">Posidoniimonas corsicana</name>
    <dbReference type="NCBI Taxonomy" id="1938618"/>
    <lineage>
        <taxon>Bacteria</taxon>
        <taxon>Pseudomonadati</taxon>
        <taxon>Planctomycetota</taxon>
        <taxon>Planctomycetia</taxon>
        <taxon>Pirellulales</taxon>
        <taxon>Lacipirellulaceae</taxon>
        <taxon>Posidoniimonas</taxon>
    </lineage>
</organism>
<feature type="transmembrane region" description="Helical" evidence="9">
    <location>
        <begin position="213"/>
        <end position="230"/>
    </location>
</feature>
<evidence type="ECO:0000256" key="6">
    <source>
        <dbReference type="ARBA" id="ARBA00022692"/>
    </source>
</evidence>
<dbReference type="InterPro" id="IPR013525">
    <property type="entry name" value="ABC2_TM"/>
</dbReference>
<gene>
    <name evidence="11" type="primary">tagG</name>
    <name evidence="11" type="ORF">KOR34_36180</name>
</gene>
<feature type="transmembrane region" description="Helical" evidence="9">
    <location>
        <begin position="104"/>
        <end position="123"/>
    </location>
</feature>
<dbReference type="GO" id="GO:0140359">
    <property type="term" value="F:ABC-type transporter activity"/>
    <property type="evidence" value="ECO:0007669"/>
    <property type="project" value="InterPro"/>
</dbReference>
<dbReference type="GO" id="GO:0015920">
    <property type="term" value="P:lipopolysaccharide transport"/>
    <property type="evidence" value="ECO:0007669"/>
    <property type="project" value="TreeGrafter"/>
</dbReference>
<dbReference type="GO" id="GO:0005886">
    <property type="term" value="C:plasma membrane"/>
    <property type="evidence" value="ECO:0007669"/>
    <property type="project" value="UniProtKB-SubCell"/>
</dbReference>
<dbReference type="EMBL" id="SIHJ01000002">
    <property type="protein sequence ID" value="TWT33784.1"/>
    <property type="molecule type" value="Genomic_DNA"/>
</dbReference>
<accession>A0A5C5V5G3</accession>
<evidence type="ECO:0000256" key="3">
    <source>
        <dbReference type="ARBA" id="ARBA00022448"/>
    </source>
</evidence>
<keyword evidence="5" id="KW-0997">Cell inner membrane</keyword>
<evidence type="ECO:0000313" key="11">
    <source>
        <dbReference type="EMBL" id="TWT33784.1"/>
    </source>
</evidence>
<dbReference type="Proteomes" id="UP000316714">
    <property type="component" value="Unassembled WGS sequence"/>
</dbReference>
<feature type="transmembrane region" description="Helical" evidence="9">
    <location>
        <begin position="181"/>
        <end position="206"/>
    </location>
</feature>
<feature type="transmembrane region" description="Helical" evidence="9">
    <location>
        <begin position="144"/>
        <end position="169"/>
    </location>
</feature>
<keyword evidence="4 9" id="KW-1003">Cell membrane</keyword>
<evidence type="ECO:0000256" key="2">
    <source>
        <dbReference type="ARBA" id="ARBA00007783"/>
    </source>
</evidence>
<comment type="caution">
    <text evidence="11">The sequence shown here is derived from an EMBL/GenBank/DDBJ whole genome shotgun (WGS) entry which is preliminary data.</text>
</comment>
<keyword evidence="3 9" id="KW-0813">Transport</keyword>
<dbReference type="InterPro" id="IPR047817">
    <property type="entry name" value="ABC2_TM_bact-type"/>
</dbReference>
<protein>
    <recommendedName>
        <fullName evidence="9">Transport permease protein</fullName>
    </recommendedName>
</protein>
<dbReference type="RefSeq" id="WP_146566694.1">
    <property type="nucleotide sequence ID" value="NZ_SIHJ01000002.1"/>
</dbReference>
<evidence type="ECO:0000256" key="4">
    <source>
        <dbReference type="ARBA" id="ARBA00022475"/>
    </source>
</evidence>
<evidence type="ECO:0000256" key="8">
    <source>
        <dbReference type="ARBA" id="ARBA00023136"/>
    </source>
</evidence>